<dbReference type="PATRIC" id="fig|1284664.3.peg.811"/>
<dbReference type="InterPro" id="IPR027417">
    <property type="entry name" value="P-loop_NTPase"/>
</dbReference>
<gene>
    <name evidence="2" type="ORF">H114_04087</name>
</gene>
<dbReference type="SUPFAM" id="SSF52540">
    <property type="entry name" value="P-loop containing nucleoside triphosphate hydrolases"/>
    <property type="match status" value="1"/>
</dbReference>
<sequence length="1302" mass="133888">MPSLDPPGHALERFRPTAAPALPAPTARPAPAPAPAFPADPGLIALHDLAGRPRGTGFVADRHGTVITSHEAVDALPRLVLHGAQGRHSIVTADAVTPLPALGLALVRGGDLGVAPLPVTSRDTVATGAYVRIPAGGWREARILGTTTVTYTATDRAHQVPGALELAVGTAGRDALRLGGGAAGGPVLDPATGTVVGVLGTALRTAASDVGFAVPLRPTVPALAALLMENAATVPAYGTDLNLAGLVGLTTASVARHGPRGTVEPVEPVERTGPRAELYAFERGETPVLGLVGPPGSGRSTELAALAARRHREGLPTLWLRGADLREDDASVADAARRALERAAADVTASLPFPPQDPGDLAPERLAALARTAGRPLLLLLDDPEQAPPGLHRRRAAWTEQTARWLRATGTRLVVSCGAEHWEETGRSYALRHPAGTGPGGLPPCVVLGDLTADEAREARARYGIPEGAVTDADAAHPLTLRLLAEVRSGVAAAPPDGPVDRDDVFAAHLDLTCLRIAQRLAGGLGARGTAVRRLAARAAGKAHEAARRCLGTEDGALDRASFEELFPAAGAGTPADGPGPTVTGGSAVGRADAASDAVGGVASGGRVVGRADAVPGRPGGVAPRGAGSGWADAVPGRPGGVAPRGAGSGWADAVPEGPGGVAPRGAGSGWADAVPGRPGGVAPRGAGSGWADAVPGRPGGVAPRGAGSGWADAVPEGPGGTALGWADAVLAEGLLVPAGDGYRFGHEELADWLQGAHLDLDGALHTLVHAPAPADGTGGDTDPVPRHRIGPVVEALLCLARRHGPARLASRLADLTHALDADPGSWWASRLLTGALTRVPDTGPYTDVLRLLADRVVAWREQRRTVPPELGPAFWTRLRLPVEARCALLRRLVLADGPPCESGPRFLDAVAGLLTADPATVLPYLIRWFDDERPLPATPHATVATAAQALLHTHRHAAPDALTEALADSPNRRADELLAVLAEEEPSALCRAVDRWAEDPRPVRRAAAVTHGLRVAPYARDLGDRTLLRYAALAVLVRSADRALHGGALALLVRDPDSRGRHLARALERFAAGDPGFPPDALSDALTTHPEPVLDAFRTRLTQGTDPDDTFRALADATTPALARPVAALVRDAAALRPELTGCVAGYADRRLEYGPAARAVLRLLLTDLLDDGPRPLRSALAGVLAAPGTSASRPLRRGLLDTLLAQETDPGVLDAVLCAAARTTGPELRVLVHRTALLLVRTPEGAVRLDRTLAELVRRVPGLAAAVAGWLADAPHVWGPLVGPATRAVIDELTGAAVPV</sequence>
<dbReference type="PANTHER" id="PTHR43019">
    <property type="entry name" value="SERINE ENDOPROTEASE DEGS"/>
    <property type="match status" value="1"/>
</dbReference>
<dbReference type="EMBL" id="AOHP01000029">
    <property type="protein sequence ID" value="EMF30392.1"/>
    <property type="molecule type" value="Genomic_DNA"/>
</dbReference>
<evidence type="ECO:0000256" key="1">
    <source>
        <dbReference type="SAM" id="MobiDB-lite"/>
    </source>
</evidence>
<feature type="region of interest" description="Disordered" evidence="1">
    <location>
        <begin position="608"/>
        <end position="716"/>
    </location>
</feature>
<protein>
    <submittedName>
        <fullName evidence="2">Large Pro/Ala/Gly-rich protein</fullName>
    </submittedName>
</protein>
<dbReference type="Proteomes" id="UP000011732">
    <property type="component" value="Unassembled WGS sequence"/>
</dbReference>
<feature type="compositionally biased region" description="Low complexity" evidence="1">
    <location>
        <begin position="674"/>
        <end position="686"/>
    </location>
</feature>
<dbReference type="RefSeq" id="WP_006130370.1">
    <property type="nucleotide sequence ID" value="NZ_AOHP01000029.1"/>
</dbReference>
<accession>M3E9I8</accession>
<organism evidence="2 3">
    <name type="scientific">Streptomyces gancidicus BKS 13-15</name>
    <dbReference type="NCBI Taxonomy" id="1284664"/>
    <lineage>
        <taxon>Bacteria</taxon>
        <taxon>Bacillati</taxon>
        <taxon>Actinomycetota</taxon>
        <taxon>Actinomycetes</taxon>
        <taxon>Kitasatosporales</taxon>
        <taxon>Streptomycetaceae</taxon>
        <taxon>Streptomyces</taxon>
        <taxon>Streptomyces pseudogriseolus group</taxon>
    </lineage>
</organism>
<feature type="compositionally biased region" description="Gly residues" evidence="1">
    <location>
        <begin position="658"/>
        <end position="669"/>
    </location>
</feature>
<comment type="caution">
    <text evidence="2">The sequence shown here is derived from an EMBL/GenBank/DDBJ whole genome shotgun (WGS) entry which is preliminary data.</text>
</comment>
<name>M3E9I8_STREZ</name>
<proteinExistence type="predicted"/>
<evidence type="ECO:0000313" key="2">
    <source>
        <dbReference type="EMBL" id="EMF30392.1"/>
    </source>
</evidence>
<evidence type="ECO:0000313" key="3">
    <source>
        <dbReference type="Proteomes" id="UP000011732"/>
    </source>
</evidence>
<dbReference type="Gene3D" id="2.40.10.120">
    <property type="match status" value="1"/>
</dbReference>
<keyword evidence="3" id="KW-1185">Reference proteome</keyword>
<feature type="compositionally biased region" description="Low complexity" evidence="1">
    <location>
        <begin position="634"/>
        <end position="646"/>
    </location>
</feature>
<dbReference type="InterPro" id="IPR009003">
    <property type="entry name" value="Peptidase_S1_PA"/>
</dbReference>
<dbReference type="SUPFAM" id="SSF50494">
    <property type="entry name" value="Trypsin-like serine proteases"/>
    <property type="match status" value="1"/>
</dbReference>
<dbReference type="PANTHER" id="PTHR43019:SF23">
    <property type="entry name" value="PROTEASE DO-LIKE 5, CHLOROPLASTIC"/>
    <property type="match status" value="1"/>
</dbReference>
<feature type="compositionally biased region" description="Low complexity" evidence="1">
    <location>
        <begin position="609"/>
        <end position="626"/>
    </location>
</feature>
<reference evidence="2 3" key="1">
    <citation type="journal article" date="2013" name="Genome Announc.">
        <title>Draft Genome Sequence of Streptomyces gancidicus Strain BKS 13-15.</title>
        <authorList>
            <person name="Kumar S."/>
            <person name="Kaur N."/>
            <person name="Singh N.K."/>
            <person name="Raghava G.P."/>
            <person name="Mayilraj S."/>
        </authorList>
    </citation>
    <scope>NUCLEOTIDE SEQUENCE [LARGE SCALE GENOMIC DNA]</scope>
    <source>
        <strain evidence="2 3">BKS 13-15</strain>
    </source>
</reference>
<feature type="compositionally biased region" description="Low complexity" evidence="1">
    <location>
        <begin position="694"/>
        <end position="706"/>
    </location>
</feature>
<feature type="region of interest" description="Disordered" evidence="1">
    <location>
        <begin position="569"/>
        <end position="589"/>
    </location>
</feature>